<dbReference type="SUPFAM" id="SSF50729">
    <property type="entry name" value="PH domain-like"/>
    <property type="match status" value="2"/>
</dbReference>
<evidence type="ECO:0000256" key="3">
    <source>
        <dbReference type="ARBA" id="ARBA00022553"/>
    </source>
</evidence>
<evidence type="ECO:0000256" key="1">
    <source>
        <dbReference type="ARBA" id="ARBA00004245"/>
    </source>
</evidence>
<dbReference type="Pfam" id="PF00169">
    <property type="entry name" value="PH"/>
    <property type="match status" value="2"/>
</dbReference>
<comment type="subcellular location">
    <subcellularLocation>
        <location evidence="1">Cytoplasm</location>
        <location evidence="1">Cytoskeleton</location>
    </subcellularLocation>
</comment>
<dbReference type="PANTHER" id="PTHR17271">
    <property type="entry name" value="PLECKSTRIN HOMOLOGY PH DOMAIN-CONTAINING PROTEIN"/>
    <property type="match status" value="1"/>
</dbReference>
<dbReference type="FunFam" id="2.30.29.30:FF:000133">
    <property type="entry name" value="myosin phosphatase Rho-interacting protein isoform X1"/>
    <property type="match status" value="1"/>
</dbReference>
<dbReference type="GO" id="GO:0051015">
    <property type="term" value="F:actin filament binding"/>
    <property type="evidence" value="ECO:0007669"/>
    <property type="project" value="TreeGrafter"/>
</dbReference>
<evidence type="ECO:0000256" key="2">
    <source>
        <dbReference type="ARBA" id="ARBA00022490"/>
    </source>
</evidence>
<dbReference type="InterPro" id="IPR011993">
    <property type="entry name" value="PH-like_dom_sf"/>
</dbReference>
<feature type="compositionally biased region" description="Polar residues" evidence="8">
    <location>
        <begin position="250"/>
        <end position="264"/>
    </location>
</feature>
<feature type="region of interest" description="Disordered" evidence="8">
    <location>
        <begin position="488"/>
        <end position="562"/>
    </location>
</feature>
<feature type="coiled-coil region" evidence="7">
    <location>
        <begin position="820"/>
        <end position="868"/>
    </location>
</feature>
<feature type="compositionally biased region" description="Polar residues" evidence="8">
    <location>
        <begin position="274"/>
        <end position="287"/>
    </location>
</feature>
<evidence type="ECO:0000256" key="6">
    <source>
        <dbReference type="ARBA" id="ARBA00023212"/>
    </source>
</evidence>
<feature type="region of interest" description="Disordered" evidence="8">
    <location>
        <begin position="1"/>
        <end position="32"/>
    </location>
</feature>
<feature type="coiled-coil region" evidence="7">
    <location>
        <begin position="1331"/>
        <end position="1384"/>
    </location>
</feature>
<feature type="compositionally biased region" description="Basic and acidic residues" evidence="8">
    <location>
        <begin position="503"/>
        <end position="546"/>
    </location>
</feature>
<dbReference type="Gene3D" id="2.30.29.30">
    <property type="entry name" value="Pleckstrin-homology domain (PH domain)/Phosphotyrosine-binding domain (PTB)"/>
    <property type="match status" value="2"/>
</dbReference>
<evidence type="ECO:0000256" key="5">
    <source>
        <dbReference type="ARBA" id="ARBA00023203"/>
    </source>
</evidence>
<name>A0A1A8BDW2_NOTKA</name>
<keyword evidence="3" id="KW-0597">Phosphoprotein</keyword>
<feature type="coiled-coil region" evidence="7">
    <location>
        <begin position="1519"/>
        <end position="1589"/>
    </location>
</feature>
<reference evidence="10" key="2">
    <citation type="submission" date="2016-06" db="EMBL/GenBank/DDBJ databases">
        <title>The genome of a short-lived fish provides insights into sex chromosome evolution and the genetic control of aging.</title>
        <authorList>
            <person name="Reichwald K."/>
            <person name="Felder M."/>
            <person name="Petzold A."/>
            <person name="Koch P."/>
            <person name="Groth M."/>
            <person name="Platzer M."/>
        </authorList>
    </citation>
    <scope>NUCLEOTIDE SEQUENCE</scope>
    <source>
        <tissue evidence="10">Brain</tissue>
    </source>
</reference>
<proteinExistence type="predicted"/>
<keyword evidence="2" id="KW-0963">Cytoplasm</keyword>
<evidence type="ECO:0000313" key="10">
    <source>
        <dbReference type="EMBL" id="SBP64831.1"/>
    </source>
</evidence>
<evidence type="ECO:0000256" key="7">
    <source>
        <dbReference type="SAM" id="Coils"/>
    </source>
</evidence>
<feature type="region of interest" description="Disordered" evidence="8">
    <location>
        <begin position="752"/>
        <end position="794"/>
    </location>
</feature>
<feature type="domain" description="PH" evidence="9">
    <location>
        <begin position="72"/>
        <end position="179"/>
    </location>
</feature>
<dbReference type="GO" id="GO:0015629">
    <property type="term" value="C:actin cytoskeleton"/>
    <property type="evidence" value="ECO:0007669"/>
    <property type="project" value="TreeGrafter"/>
</dbReference>
<feature type="coiled-coil region" evidence="7">
    <location>
        <begin position="1418"/>
        <end position="1445"/>
    </location>
</feature>
<dbReference type="SMART" id="SM00233">
    <property type="entry name" value="PH"/>
    <property type="match status" value="2"/>
</dbReference>
<gene>
    <name evidence="10" type="primary">Nfu_g_1_013337</name>
</gene>
<feature type="domain" description="PH" evidence="9">
    <location>
        <begin position="374"/>
        <end position="470"/>
    </location>
</feature>
<protein>
    <recommendedName>
        <fullName evidence="9">PH domain-containing protein</fullName>
    </recommendedName>
</protein>
<evidence type="ECO:0000259" key="9">
    <source>
        <dbReference type="PROSITE" id="PS50003"/>
    </source>
</evidence>
<accession>A0A1A8BDW2</accession>
<keyword evidence="6" id="KW-0206">Cytoskeleton</keyword>
<dbReference type="EMBL" id="HADZ01000890">
    <property type="protein sequence ID" value="SBP64831.1"/>
    <property type="molecule type" value="Transcribed_RNA"/>
</dbReference>
<reference evidence="10" key="1">
    <citation type="submission" date="2016-05" db="EMBL/GenBank/DDBJ databases">
        <authorList>
            <person name="Lavstsen T."/>
            <person name="Jespersen J.S."/>
        </authorList>
    </citation>
    <scope>NUCLEOTIDE SEQUENCE</scope>
    <source>
        <tissue evidence="10">Brain</tissue>
    </source>
</reference>
<dbReference type="PANTHER" id="PTHR17271:SF12">
    <property type="entry name" value="MYOSIN PHOSPHATASE RHO-INTERACTING PROTEIN ISOFORM X1"/>
    <property type="match status" value="1"/>
</dbReference>
<evidence type="ECO:0000256" key="4">
    <source>
        <dbReference type="ARBA" id="ARBA00023054"/>
    </source>
</evidence>
<dbReference type="PROSITE" id="PS50003">
    <property type="entry name" value="PH_DOMAIN"/>
    <property type="match status" value="2"/>
</dbReference>
<keyword evidence="4 7" id="KW-0175">Coiled coil</keyword>
<dbReference type="InterPro" id="IPR001849">
    <property type="entry name" value="PH_domain"/>
</dbReference>
<organism evidence="10">
    <name type="scientific">Nothobranchius kadleci</name>
    <name type="common">African annual killifish</name>
    <dbReference type="NCBI Taxonomy" id="1051664"/>
    <lineage>
        <taxon>Eukaryota</taxon>
        <taxon>Metazoa</taxon>
        <taxon>Chordata</taxon>
        <taxon>Craniata</taxon>
        <taxon>Vertebrata</taxon>
        <taxon>Euteleostomi</taxon>
        <taxon>Actinopterygii</taxon>
        <taxon>Neopterygii</taxon>
        <taxon>Teleostei</taxon>
        <taxon>Neoteleostei</taxon>
        <taxon>Acanthomorphata</taxon>
        <taxon>Ovalentaria</taxon>
        <taxon>Atherinomorphae</taxon>
        <taxon>Cyprinodontiformes</taxon>
        <taxon>Nothobranchiidae</taxon>
        <taxon>Nothobranchius</taxon>
    </lineage>
</organism>
<feature type="coiled-coil region" evidence="7">
    <location>
        <begin position="939"/>
        <end position="1017"/>
    </location>
</feature>
<evidence type="ECO:0000256" key="8">
    <source>
        <dbReference type="SAM" id="MobiDB-lite"/>
    </source>
</evidence>
<dbReference type="InterPro" id="IPR052223">
    <property type="entry name" value="Actin_Cytoskeleton_Reg"/>
</dbReference>
<sequence length="1591" mass="179579">MPSSGGSTGGVQRLPTAKETGSGSDGNMSGEKAVGTSCNKFQPNIFNKTKCQNCFKSREVHLLSDGDMEQAKPIYASWLCLAPVGTDFANPMQRSRKWQRRFFILYEHGSLSYALDELLSTLPQGTVNMNLCTDITDAEPRTGQKNALCITTPSQEIFIRGDNKEVINGWNEQLAVYLRPNKQNQKKKRKVEPVANQEPSPAKMAATCPSSEGAVPDSVPWQEEQHGGDVTPVWTVSGPDPSGPEWTPADNMSSYPCQASRNSGTSGGAGHFTTGENTGSDQSTDVPTSAAKLNPDRSQNTSAEQLLGLGATEKPQRDGTSICRQGRTAARTAKHENLQRSGCEALLSAPPPVQRRSRSLDRRTSDIVMTPDLLNFKKGWMMKLDEKDQWKKYWFVLSTDRLRFYSDSVAEETSDLGGEIDLTKCFSVSECQVQRNYGFQIHTLMGTFTLSAMTAGIRRNWIQALMKNVHPGNAPDVASLPGQHITCSSPELIPKPDVTQDSASKDISVEKDPHSRTVTERRHEDHYKTFDCSEIRPQSDETDHQKPLPPLELGDLERRRRREERRRRYESMLGFSLGHTEPQQTEDGDVRALSPQLQLRMEKQIEECWRKVERSGFIPERKVLLSVDTRDCSEVEKIHSYRKTVEDLKAQLAESECCRLKLETWISTAGFYQEQPNFPVSPGALFCPVDMNEEHLKDLNKSYGESRKVLFQQQHVRPQKQEHLHLNSSSSAAQLPSIWLKDAEHSLQHLDGTSHSQQDTSQKEGPVSGLHFNGGTAHHLDRRDHQLLPASETNREFRLVEETTHEDSTLGVDASDPSVVKHLSQEVEELTKQNKALDQQNQEMINQLMEADREIARLKAELGSKLSEARLLSELKLQAKTMDDLDKQLSLRNQELLDVRTLISSSLGTEGLKSAAEVPVEEKCRRSSETSEEGPLQCLQAAETKLMKVEKQLEESTQTCRQLPQQNTQLNQTGELYLQRASEAEADLKRLKEELKEELEKQRLEKEERNRRKTDEEQILQVTEGMVTRLRASEKLLEVMDKLDFIGGAAEEQEESPDVVRQLRWEEEFWKLLLNKLKADPTQLENPVGVLLSEITERLMLETQVLLEAHELLLQTGELTGIQTPESRSSAALNGVTEPEPSMFGCKQLGEMEHLKAFTQIKIRLLEQTSSIRSSTLDELLLAANRLYDPHSSPNPRPVLFLHSAAAEALFCCRLARLRSGCERRLCCVGLLRENQELKAKLSDVEERHLSFGSQMSVCCQTDEIYLQRSESQNDPPLGGQMVSGECLGEGEAMESNTEVSDVGVEVTELENPSVTDQMKEDSDQKMSVVLKQHEEEKDKLKAVCERGLAAMEECHRKVVEELRRLHQQEVERLLVEKDQLLEEESAATATAIEAIQNAHRVELQREVQRRRQSENGNTQLEEIHRQHREELASVQRELGVLSQQFSLKCLEIRHLVQALDAERRALCQCQQENQDLRSRNQELSAQLAEEITKLCSMAKRNTLAVSQGMDVYEMEITLRLKDSEVQCLQQEVASLKDELQAALQDKRNATKRYKDVLTELNVVGARGEREAEELRENLKLARQALNHTPT</sequence>
<feature type="region of interest" description="Disordered" evidence="8">
    <location>
        <begin position="181"/>
        <end position="337"/>
    </location>
</feature>
<keyword evidence="5" id="KW-0009">Actin-binding</keyword>